<sequence length="82" mass="9497">MQLPQSSTRQRHKAMFRHLSDKLEKILDTGVRLPTRPDCIQYNVRNSAALKCLRMIQCADITLPDPPFFNLAFQFYAIATFP</sequence>
<dbReference type="Proteomes" id="UP000299102">
    <property type="component" value="Unassembled WGS sequence"/>
</dbReference>
<proteinExistence type="predicted"/>
<comment type="caution">
    <text evidence="1">The sequence shown here is derived from an EMBL/GenBank/DDBJ whole genome shotgun (WGS) entry which is preliminary data.</text>
</comment>
<accession>A0A4C1VL86</accession>
<reference evidence="1 2" key="1">
    <citation type="journal article" date="2019" name="Commun. Biol.">
        <title>The bagworm genome reveals a unique fibroin gene that provides high tensile strength.</title>
        <authorList>
            <person name="Kono N."/>
            <person name="Nakamura H."/>
            <person name="Ohtoshi R."/>
            <person name="Tomita M."/>
            <person name="Numata K."/>
            <person name="Arakawa K."/>
        </authorList>
    </citation>
    <scope>NUCLEOTIDE SEQUENCE [LARGE SCALE GENOMIC DNA]</scope>
</reference>
<keyword evidence="2" id="KW-1185">Reference proteome</keyword>
<evidence type="ECO:0000313" key="2">
    <source>
        <dbReference type="Proteomes" id="UP000299102"/>
    </source>
</evidence>
<protein>
    <submittedName>
        <fullName evidence="1">Uncharacterized protein</fullName>
    </submittedName>
</protein>
<gene>
    <name evidence="1" type="ORF">EVAR_89279_1</name>
</gene>
<name>A0A4C1VL86_EUMVA</name>
<dbReference type="EMBL" id="BGZK01000358">
    <property type="protein sequence ID" value="GBP39057.1"/>
    <property type="molecule type" value="Genomic_DNA"/>
</dbReference>
<dbReference type="AlphaFoldDB" id="A0A4C1VL86"/>
<evidence type="ECO:0000313" key="1">
    <source>
        <dbReference type="EMBL" id="GBP39057.1"/>
    </source>
</evidence>
<organism evidence="1 2">
    <name type="scientific">Eumeta variegata</name>
    <name type="common">Bagworm moth</name>
    <name type="synonym">Eumeta japonica</name>
    <dbReference type="NCBI Taxonomy" id="151549"/>
    <lineage>
        <taxon>Eukaryota</taxon>
        <taxon>Metazoa</taxon>
        <taxon>Ecdysozoa</taxon>
        <taxon>Arthropoda</taxon>
        <taxon>Hexapoda</taxon>
        <taxon>Insecta</taxon>
        <taxon>Pterygota</taxon>
        <taxon>Neoptera</taxon>
        <taxon>Endopterygota</taxon>
        <taxon>Lepidoptera</taxon>
        <taxon>Glossata</taxon>
        <taxon>Ditrysia</taxon>
        <taxon>Tineoidea</taxon>
        <taxon>Psychidae</taxon>
        <taxon>Oiketicinae</taxon>
        <taxon>Eumeta</taxon>
    </lineage>
</organism>